<dbReference type="InterPro" id="IPR000357">
    <property type="entry name" value="HEAT"/>
</dbReference>
<dbReference type="GO" id="GO:0019888">
    <property type="term" value="F:protein phosphatase regulator activity"/>
    <property type="evidence" value="ECO:0007669"/>
    <property type="project" value="TreeGrafter"/>
</dbReference>
<dbReference type="Gene3D" id="1.25.10.10">
    <property type="entry name" value="Leucine-rich Repeat Variant"/>
    <property type="match status" value="1"/>
</dbReference>
<dbReference type="InterPro" id="IPR011989">
    <property type="entry name" value="ARM-like"/>
</dbReference>
<reference evidence="4" key="1">
    <citation type="journal article" date="2020" name="Nat. Commun.">
        <title>Large-scale genome sequencing of mycorrhizal fungi provides insights into the early evolution of symbiotic traits.</title>
        <authorList>
            <person name="Miyauchi S."/>
            <person name="Kiss E."/>
            <person name="Kuo A."/>
            <person name="Drula E."/>
            <person name="Kohler A."/>
            <person name="Sanchez-Garcia M."/>
            <person name="Morin E."/>
            <person name="Andreopoulos B."/>
            <person name="Barry K.W."/>
            <person name="Bonito G."/>
            <person name="Buee M."/>
            <person name="Carver A."/>
            <person name="Chen C."/>
            <person name="Cichocki N."/>
            <person name="Clum A."/>
            <person name="Culley D."/>
            <person name="Crous P.W."/>
            <person name="Fauchery L."/>
            <person name="Girlanda M."/>
            <person name="Hayes R.D."/>
            <person name="Keri Z."/>
            <person name="LaButti K."/>
            <person name="Lipzen A."/>
            <person name="Lombard V."/>
            <person name="Magnuson J."/>
            <person name="Maillard F."/>
            <person name="Murat C."/>
            <person name="Nolan M."/>
            <person name="Ohm R.A."/>
            <person name="Pangilinan J."/>
            <person name="Pereira M.F."/>
            <person name="Perotto S."/>
            <person name="Peter M."/>
            <person name="Pfister S."/>
            <person name="Riley R."/>
            <person name="Sitrit Y."/>
            <person name="Stielow J.B."/>
            <person name="Szollosi G."/>
            <person name="Zifcakova L."/>
            <person name="Stursova M."/>
            <person name="Spatafora J.W."/>
            <person name="Tedersoo L."/>
            <person name="Vaario L.M."/>
            <person name="Yamada A."/>
            <person name="Yan M."/>
            <person name="Wang P."/>
            <person name="Xu J."/>
            <person name="Bruns T."/>
            <person name="Baldrian P."/>
            <person name="Vilgalys R."/>
            <person name="Dunand C."/>
            <person name="Henrissat B."/>
            <person name="Grigoriev I.V."/>
            <person name="Hibbett D."/>
            <person name="Nagy L.G."/>
            <person name="Martin F.M."/>
        </authorList>
    </citation>
    <scope>NUCLEOTIDE SEQUENCE</scope>
    <source>
        <strain evidence="4">UH-Tt-Lm1</strain>
    </source>
</reference>
<sequence length="939" mass="104110">MTNHPHLFPSSSPPVFNAYINASFPTSPPPTVSEDPAPDICFEDDTLSPLERIYLLSRSTAVYHRVYVSRTMSSFLPQVQPQDVLDYVLPILSSLAIDEDETVKEALSAELVHVIWWVVTHYTVIREDFCPPLVVDQINSDALPISVQAFTPILGTLLLCVNGNVGSNTRNAIVGILRRIKRLDDMEDGLDRPSVVDKGGGTNIPTDPWMVGFDDPVLTPGPFERRQRRLFEDELLRQVVIGMARLDMQEEEPQLPQGTPYYDALQPPTPYYDQTPYYDALQSPEVLINSTSTRDSYFPSVVENSTPRPAPTQPQLTCNSPQSTSDDSTPELSPSGLAPSASSTSGSNSTAYPDSSSDSDKTPPAPGRPDLDSIMPDVTIYDGDEWNCHEHVEDEEQAALGRLSSMSLMAAVAAMGQLSEEMKLAFAKEVERVANDPIPWLRREASFTLGALAKVIPAEIVISSLLPLLETLCRDEVWNVRHSALFALPATLARLSPSQRRAVALRVIMPLSEDFSSNVRTAVLEALGEVLYTFRDDKEGVPPELLELFLGRKQNFGSGSAISSSSSRKSSNEDWSDHYPPWALESSALPREEEGANDADIWNDPTRPLICAFNYPALALTLGKERWSELRELYLELSTNLEVKVRCTLAASLGELAKILGPDNAHNDLIRVFKSSITAEEGEVRLKAVEALELFLAQLGDDDRWEVVDVLLSAWNGDRLRGWRERVGVVKLLGDLSGYQYEDPDRNHWRGRQLRDILLKGLEDGVSSVRDAAISIVPSLFFGWRSRQQQLWRELVQDLARLANAGKYTRRVTFVATQQELLLHGSDAKSLLDDPALQTALEKLASDHIPGVRIGVSRLIKFVCDKYYPNEKPQWILVLINALKSDDSKDVRAFVAATLQPHATIPTPDDTRGSRSDSMTTSVHHTFSRPPPPSVTGSI</sequence>
<dbReference type="InterPro" id="IPR021133">
    <property type="entry name" value="HEAT_type_2"/>
</dbReference>
<dbReference type="SUPFAM" id="SSF48371">
    <property type="entry name" value="ARM repeat"/>
    <property type="match status" value="1"/>
</dbReference>
<dbReference type="EMBL" id="WIUZ02000001">
    <property type="protein sequence ID" value="KAF9792766.1"/>
    <property type="molecule type" value="Genomic_DNA"/>
</dbReference>
<feature type="compositionally biased region" description="Polar residues" evidence="3">
    <location>
        <begin position="302"/>
        <end position="331"/>
    </location>
</feature>
<dbReference type="Pfam" id="PF12765">
    <property type="entry name" value="Cohesin_HEAT"/>
    <property type="match status" value="1"/>
</dbReference>
<accession>A0A9P6LCS8</accession>
<proteinExistence type="predicted"/>
<dbReference type="GO" id="GO:0005737">
    <property type="term" value="C:cytoplasm"/>
    <property type="evidence" value="ECO:0007669"/>
    <property type="project" value="TreeGrafter"/>
</dbReference>
<evidence type="ECO:0000256" key="2">
    <source>
        <dbReference type="PROSITE-ProRule" id="PRU00103"/>
    </source>
</evidence>
<reference evidence="4" key="2">
    <citation type="submission" date="2020-11" db="EMBL/GenBank/DDBJ databases">
        <authorList>
            <consortium name="DOE Joint Genome Institute"/>
            <person name="Kuo A."/>
            <person name="Miyauchi S."/>
            <person name="Kiss E."/>
            <person name="Drula E."/>
            <person name="Kohler A."/>
            <person name="Sanchez-Garcia M."/>
            <person name="Andreopoulos B."/>
            <person name="Barry K.W."/>
            <person name="Bonito G."/>
            <person name="Buee M."/>
            <person name="Carver A."/>
            <person name="Chen C."/>
            <person name="Cichocki N."/>
            <person name="Clum A."/>
            <person name="Culley D."/>
            <person name="Crous P.W."/>
            <person name="Fauchery L."/>
            <person name="Girlanda M."/>
            <person name="Hayes R."/>
            <person name="Keri Z."/>
            <person name="Labutti K."/>
            <person name="Lipzen A."/>
            <person name="Lombard V."/>
            <person name="Magnuson J."/>
            <person name="Maillard F."/>
            <person name="Morin E."/>
            <person name="Murat C."/>
            <person name="Nolan M."/>
            <person name="Ohm R."/>
            <person name="Pangilinan J."/>
            <person name="Pereira M."/>
            <person name="Perotto S."/>
            <person name="Peter M."/>
            <person name="Riley R."/>
            <person name="Sitrit Y."/>
            <person name="Stielow B."/>
            <person name="Szollosi G."/>
            <person name="Zifcakova L."/>
            <person name="Stursova M."/>
            <person name="Spatafora J.W."/>
            <person name="Tedersoo L."/>
            <person name="Vaario L.-M."/>
            <person name="Yamada A."/>
            <person name="Yan M."/>
            <person name="Wang P."/>
            <person name="Xu J."/>
            <person name="Bruns T."/>
            <person name="Baldrian P."/>
            <person name="Vilgalys R."/>
            <person name="Henrissat B."/>
            <person name="Grigoriev I.V."/>
            <person name="Hibbett D."/>
            <person name="Nagy L.G."/>
            <person name="Martin F.M."/>
        </authorList>
    </citation>
    <scope>NUCLEOTIDE SEQUENCE</scope>
    <source>
        <strain evidence="4">UH-Tt-Lm1</strain>
    </source>
</reference>
<feature type="compositionally biased region" description="Pro residues" evidence="3">
    <location>
        <begin position="929"/>
        <end position="939"/>
    </location>
</feature>
<dbReference type="InterPro" id="IPR016024">
    <property type="entry name" value="ARM-type_fold"/>
</dbReference>
<organism evidence="4 5">
    <name type="scientific">Thelephora terrestris</name>
    <dbReference type="NCBI Taxonomy" id="56493"/>
    <lineage>
        <taxon>Eukaryota</taxon>
        <taxon>Fungi</taxon>
        <taxon>Dikarya</taxon>
        <taxon>Basidiomycota</taxon>
        <taxon>Agaricomycotina</taxon>
        <taxon>Agaricomycetes</taxon>
        <taxon>Thelephorales</taxon>
        <taxon>Thelephoraceae</taxon>
        <taxon>Thelephora</taxon>
    </lineage>
</organism>
<dbReference type="PANTHER" id="PTHR10648">
    <property type="entry name" value="SERINE/THREONINE-PROTEIN PHOSPHATASE PP2A 65 KDA REGULATORY SUBUNIT"/>
    <property type="match status" value="1"/>
</dbReference>
<feature type="region of interest" description="Disordered" evidence="3">
    <location>
        <begin position="298"/>
        <end position="376"/>
    </location>
</feature>
<keyword evidence="1" id="KW-0677">Repeat</keyword>
<dbReference type="AlphaFoldDB" id="A0A9P6LCS8"/>
<dbReference type="PANTHER" id="PTHR10648:SF1">
    <property type="entry name" value="SERINE_THREONINE-PROTEIN PHOSPHATASE 4 REGULATORY SUBUNIT 1"/>
    <property type="match status" value="1"/>
</dbReference>
<evidence type="ECO:0000313" key="5">
    <source>
        <dbReference type="Proteomes" id="UP000736335"/>
    </source>
</evidence>
<feature type="repeat" description="HEAT" evidence="2">
    <location>
        <begin position="465"/>
        <end position="502"/>
    </location>
</feature>
<dbReference type="Pfam" id="PF02985">
    <property type="entry name" value="HEAT"/>
    <property type="match status" value="1"/>
</dbReference>
<gene>
    <name evidence="4" type="ORF">BJ322DRAFT_996050</name>
</gene>
<feature type="repeat" description="HEAT" evidence="2">
    <location>
        <begin position="630"/>
        <end position="668"/>
    </location>
</feature>
<evidence type="ECO:0000313" key="4">
    <source>
        <dbReference type="EMBL" id="KAF9792766.1"/>
    </source>
</evidence>
<dbReference type="Proteomes" id="UP000736335">
    <property type="component" value="Unassembled WGS sequence"/>
</dbReference>
<feature type="region of interest" description="Disordered" evidence="3">
    <location>
        <begin position="904"/>
        <end position="939"/>
    </location>
</feature>
<keyword evidence="5" id="KW-1185">Reference proteome</keyword>
<dbReference type="PROSITE" id="PS50077">
    <property type="entry name" value="HEAT_REPEAT"/>
    <property type="match status" value="2"/>
</dbReference>
<evidence type="ECO:0000256" key="1">
    <source>
        <dbReference type="ARBA" id="ARBA00022737"/>
    </source>
</evidence>
<feature type="region of interest" description="Disordered" evidence="3">
    <location>
        <begin position="250"/>
        <end position="276"/>
    </location>
</feature>
<comment type="caution">
    <text evidence="4">The sequence shown here is derived from an EMBL/GenBank/DDBJ whole genome shotgun (WGS) entry which is preliminary data.</text>
</comment>
<dbReference type="OrthoDB" id="340346at2759"/>
<feature type="compositionally biased region" description="Low complexity" evidence="3">
    <location>
        <begin position="332"/>
        <end position="356"/>
    </location>
</feature>
<protein>
    <submittedName>
        <fullName evidence="4">Armadillo-type protein</fullName>
    </submittedName>
</protein>
<name>A0A9P6LCS8_9AGAM</name>
<dbReference type="InterPro" id="IPR026003">
    <property type="entry name" value="Cohesin_HEAT"/>
</dbReference>
<dbReference type="InterPro" id="IPR051023">
    <property type="entry name" value="PP2A_Regulatory_Subunit_A"/>
</dbReference>
<feature type="compositionally biased region" description="Polar residues" evidence="3">
    <location>
        <begin position="916"/>
        <end position="925"/>
    </location>
</feature>
<evidence type="ECO:0000256" key="3">
    <source>
        <dbReference type="SAM" id="MobiDB-lite"/>
    </source>
</evidence>